<dbReference type="PANTHER" id="PTHR36440:SF1">
    <property type="entry name" value="PUTATIVE (AFU_ORTHOLOGUE AFUA_8G07350)-RELATED"/>
    <property type="match status" value="1"/>
</dbReference>
<name>A0A9X3P931_9ACTN</name>
<evidence type="ECO:0000313" key="2">
    <source>
        <dbReference type="EMBL" id="MDA1358980.1"/>
    </source>
</evidence>
<reference evidence="2" key="1">
    <citation type="submission" date="2022-12" db="EMBL/GenBank/DDBJ databases">
        <title>Gycomyces niveus sp.nov.,a novel actinomycete isolated from soil in Shouguan.</title>
        <authorList>
            <person name="Yang X."/>
        </authorList>
    </citation>
    <scope>NUCLEOTIDE SEQUENCE</scope>
    <source>
        <strain evidence="2">NEAU-A15</strain>
    </source>
</reference>
<dbReference type="Pfam" id="PF07883">
    <property type="entry name" value="Cupin_2"/>
    <property type="match status" value="1"/>
</dbReference>
<dbReference type="SUPFAM" id="SSF51182">
    <property type="entry name" value="RmlC-like cupins"/>
    <property type="match status" value="1"/>
</dbReference>
<dbReference type="Proteomes" id="UP001146067">
    <property type="component" value="Unassembled WGS sequence"/>
</dbReference>
<dbReference type="AlphaFoldDB" id="A0A9X3P931"/>
<accession>A0A9X3P931</accession>
<evidence type="ECO:0000313" key="3">
    <source>
        <dbReference type="Proteomes" id="UP001146067"/>
    </source>
</evidence>
<feature type="domain" description="Cupin type-2" evidence="1">
    <location>
        <begin position="53"/>
        <end position="121"/>
    </location>
</feature>
<dbReference type="InterPro" id="IPR014710">
    <property type="entry name" value="RmlC-like_jellyroll"/>
</dbReference>
<dbReference type="EMBL" id="JAPZVP010000003">
    <property type="protein sequence ID" value="MDA1358980.1"/>
    <property type="molecule type" value="Genomic_DNA"/>
</dbReference>
<dbReference type="RefSeq" id="WP_270108803.1">
    <property type="nucleotide sequence ID" value="NZ_JAPZVP010000003.1"/>
</dbReference>
<dbReference type="PANTHER" id="PTHR36440">
    <property type="entry name" value="PUTATIVE (AFU_ORTHOLOGUE AFUA_8G07350)-RELATED"/>
    <property type="match status" value="1"/>
</dbReference>
<proteinExistence type="predicted"/>
<dbReference type="Gene3D" id="2.60.120.10">
    <property type="entry name" value="Jelly Rolls"/>
    <property type="match status" value="1"/>
</dbReference>
<dbReference type="InterPro" id="IPR013096">
    <property type="entry name" value="Cupin_2"/>
</dbReference>
<evidence type="ECO:0000259" key="1">
    <source>
        <dbReference type="Pfam" id="PF07883"/>
    </source>
</evidence>
<keyword evidence="3" id="KW-1185">Reference proteome</keyword>
<protein>
    <submittedName>
        <fullName evidence="2">Cupin domain-containing protein</fullName>
    </submittedName>
</protein>
<dbReference type="InterPro" id="IPR053146">
    <property type="entry name" value="QDO-like"/>
</dbReference>
<sequence>MSYPEPKYFGDTGEISAVARRGDSPADILFDNGSADYLAKGAATGGEFGLYRWNMGPKKGGPAAHYHKTISESFYILDGTITIYNGNEWAPMSKGDFVYVPQGGLHGFRNDTDEPASMLLLFTPGAAREPYFEGLLTIGEMTEEERAAFFIEHDNYWVEEA</sequence>
<comment type="caution">
    <text evidence="2">The sequence shown here is derived from an EMBL/GenBank/DDBJ whole genome shotgun (WGS) entry which is preliminary data.</text>
</comment>
<gene>
    <name evidence="2" type="ORF">O1R50_05065</name>
</gene>
<dbReference type="InterPro" id="IPR011051">
    <property type="entry name" value="RmlC_Cupin_sf"/>
</dbReference>
<organism evidence="2 3">
    <name type="scientific">Glycomyces luteolus</name>
    <dbReference type="NCBI Taxonomy" id="2670330"/>
    <lineage>
        <taxon>Bacteria</taxon>
        <taxon>Bacillati</taxon>
        <taxon>Actinomycetota</taxon>
        <taxon>Actinomycetes</taxon>
        <taxon>Glycomycetales</taxon>
        <taxon>Glycomycetaceae</taxon>
        <taxon>Glycomyces</taxon>
    </lineage>
</organism>